<protein>
    <recommendedName>
        <fullName evidence="3">Secreted protein</fullName>
    </recommendedName>
</protein>
<dbReference type="EMBL" id="PPTA01000005">
    <property type="protein sequence ID" value="TFB03455.1"/>
    <property type="molecule type" value="Genomic_DNA"/>
</dbReference>
<evidence type="ECO:0008006" key="3">
    <source>
        <dbReference type="Google" id="ProtNLM"/>
    </source>
</evidence>
<comment type="caution">
    <text evidence="1">The sequence shown here is derived from an EMBL/GenBank/DDBJ whole genome shotgun (WGS) entry which is preliminary data.</text>
</comment>
<gene>
    <name evidence="1" type="ORF">CCMA1212_004340</name>
</gene>
<evidence type="ECO:0000313" key="1">
    <source>
        <dbReference type="EMBL" id="TFB03455.1"/>
    </source>
</evidence>
<organism evidence="1 2">
    <name type="scientific">Trichoderma ghanense</name>
    <dbReference type="NCBI Taxonomy" id="65468"/>
    <lineage>
        <taxon>Eukaryota</taxon>
        <taxon>Fungi</taxon>
        <taxon>Dikarya</taxon>
        <taxon>Ascomycota</taxon>
        <taxon>Pezizomycotina</taxon>
        <taxon>Sordariomycetes</taxon>
        <taxon>Hypocreomycetidae</taxon>
        <taxon>Hypocreales</taxon>
        <taxon>Hypocreaceae</taxon>
        <taxon>Trichoderma</taxon>
    </lineage>
</organism>
<name>A0ABY2H584_9HYPO</name>
<dbReference type="RefSeq" id="XP_073559656.1">
    <property type="nucleotide sequence ID" value="XM_073701647.1"/>
</dbReference>
<keyword evidence="2" id="KW-1185">Reference proteome</keyword>
<evidence type="ECO:0000313" key="2">
    <source>
        <dbReference type="Proteomes" id="UP001642720"/>
    </source>
</evidence>
<proteinExistence type="predicted"/>
<dbReference type="Proteomes" id="UP001642720">
    <property type="component" value="Unassembled WGS sequence"/>
</dbReference>
<reference evidence="1 2" key="1">
    <citation type="submission" date="2018-01" db="EMBL/GenBank/DDBJ databases">
        <title>Genome characterization of the sugarcane-associated fungus Trichoderma ghanense CCMA-1212 and their application in lignocelulose bioconversion.</title>
        <authorList>
            <person name="Steindorff A.S."/>
            <person name="Mendes T.D."/>
            <person name="Vilela E.S.D."/>
            <person name="Rodrigues D.S."/>
            <person name="Formighieri E.F."/>
            <person name="Melo I.S."/>
            <person name="Favaro L.C.L."/>
        </authorList>
    </citation>
    <scope>NUCLEOTIDE SEQUENCE [LARGE SCALE GENOMIC DNA]</scope>
    <source>
        <strain evidence="1 2">CCMA-1212</strain>
    </source>
</reference>
<sequence>MDRVGPLLVPRLKLCRFVLHLHLHRSLFHAFTGPSCSPRHVVTATTRALSVPVSLIAAVCRALRREPTDRVGAHI</sequence>
<dbReference type="GeneID" id="300576097"/>
<accession>A0ABY2H584</accession>